<accession>A0A0K6GK36</accession>
<dbReference type="SUPFAM" id="SSF52821">
    <property type="entry name" value="Rhodanese/Cell cycle control phosphatase"/>
    <property type="match status" value="1"/>
</dbReference>
<gene>
    <name evidence="2" type="ORF">Ga0061060_101197</name>
</gene>
<feature type="domain" description="Rhodanese" evidence="1">
    <location>
        <begin position="15"/>
        <end position="95"/>
    </location>
</feature>
<dbReference type="PANTHER" id="PTHR43031:SF17">
    <property type="entry name" value="SULFURTRANSFERASE YTWF-RELATED"/>
    <property type="match status" value="1"/>
</dbReference>
<dbReference type="CDD" id="cd00158">
    <property type="entry name" value="RHOD"/>
    <property type="match status" value="1"/>
</dbReference>
<evidence type="ECO:0000313" key="2">
    <source>
        <dbReference type="EMBL" id="CUA78886.1"/>
    </source>
</evidence>
<dbReference type="STRING" id="1325335.GCA_001418025_00190"/>
<evidence type="ECO:0000313" key="3">
    <source>
        <dbReference type="Proteomes" id="UP000182738"/>
    </source>
</evidence>
<dbReference type="RefSeq" id="WP_055440142.1">
    <property type="nucleotide sequence ID" value="NZ_BAABDZ010000019.1"/>
</dbReference>
<dbReference type="Gene3D" id="3.40.250.10">
    <property type="entry name" value="Rhodanese-like domain"/>
    <property type="match status" value="1"/>
</dbReference>
<dbReference type="Pfam" id="PF00581">
    <property type="entry name" value="Rhodanese"/>
    <property type="match status" value="1"/>
</dbReference>
<dbReference type="EMBL" id="CYGZ01000001">
    <property type="protein sequence ID" value="CUA78886.1"/>
    <property type="molecule type" value="Genomic_DNA"/>
</dbReference>
<name>A0A0K6GK36_9BACL</name>
<dbReference type="InterPro" id="IPR036873">
    <property type="entry name" value="Rhodanese-like_dom_sf"/>
</dbReference>
<sequence length="98" mass="11207">MKEMTAVQLKQMIQAGEHVHVIDVREDEEVAFGMIPSAIHIKMGDIPERMNELDKNETYIIICRSGVRSEHVCRYLEAHGYDFCNVIDGMLGWDGELV</sequence>
<keyword evidence="3" id="KW-1185">Reference proteome</keyword>
<dbReference type="OrthoDB" id="9800872at2"/>
<keyword evidence="2" id="KW-0808">Transferase</keyword>
<organism evidence="2 3">
    <name type="scientific">Anoxybacillus suryakundensis</name>
    <dbReference type="NCBI Taxonomy" id="1325335"/>
    <lineage>
        <taxon>Bacteria</taxon>
        <taxon>Bacillati</taxon>
        <taxon>Bacillota</taxon>
        <taxon>Bacilli</taxon>
        <taxon>Bacillales</taxon>
        <taxon>Anoxybacillaceae</taxon>
        <taxon>Anoxybacillus</taxon>
    </lineage>
</organism>
<dbReference type="InterPro" id="IPR050229">
    <property type="entry name" value="GlpE_sulfurtransferase"/>
</dbReference>
<dbReference type="InterPro" id="IPR001763">
    <property type="entry name" value="Rhodanese-like_dom"/>
</dbReference>
<dbReference type="AlphaFoldDB" id="A0A0K6GK36"/>
<proteinExistence type="predicted"/>
<dbReference type="PROSITE" id="PS50206">
    <property type="entry name" value="RHODANESE_3"/>
    <property type="match status" value="1"/>
</dbReference>
<evidence type="ECO:0000259" key="1">
    <source>
        <dbReference type="PROSITE" id="PS50206"/>
    </source>
</evidence>
<dbReference type="GO" id="GO:0016740">
    <property type="term" value="F:transferase activity"/>
    <property type="evidence" value="ECO:0007669"/>
    <property type="project" value="UniProtKB-KW"/>
</dbReference>
<reference evidence="3" key="1">
    <citation type="submission" date="2015-08" db="EMBL/GenBank/DDBJ databases">
        <authorList>
            <person name="Varghese N."/>
        </authorList>
    </citation>
    <scope>NUCLEOTIDE SEQUENCE [LARGE SCALE GENOMIC DNA]</scope>
    <source>
        <strain evidence="3">DSM 27374</strain>
    </source>
</reference>
<dbReference type="Proteomes" id="UP000182738">
    <property type="component" value="Unassembled WGS sequence"/>
</dbReference>
<protein>
    <submittedName>
        <fullName evidence="2">Rhodanese-related sulfurtransferase</fullName>
    </submittedName>
</protein>
<dbReference type="PANTHER" id="PTHR43031">
    <property type="entry name" value="FAD-DEPENDENT OXIDOREDUCTASE"/>
    <property type="match status" value="1"/>
</dbReference>
<dbReference type="SMART" id="SM00450">
    <property type="entry name" value="RHOD"/>
    <property type="match status" value="1"/>
</dbReference>